<sequence>MERKGFNILLEHIIRLNKVVFSTMKNNIKNININDLSATQAVLLLFISENKFGLLELSNNYFLPNIPYNIKQMKKYGYIKQEKSKYDKRAYEITLSKKGLDTLNKLQYEIDKYLEGYEKFLTLSFNDLILSMQQIEDLFKHSKNG</sequence>
<dbReference type="EMBL" id="CP043316">
    <property type="protein sequence ID" value="QEK38569.1"/>
    <property type="molecule type" value="Genomic_DNA"/>
</dbReference>
<dbReference type="Gene3D" id="1.10.10.10">
    <property type="entry name" value="Winged helix-like DNA-binding domain superfamily/Winged helix DNA-binding domain"/>
    <property type="match status" value="1"/>
</dbReference>
<evidence type="ECO:0008006" key="3">
    <source>
        <dbReference type="Google" id="ProtNLM"/>
    </source>
</evidence>
<dbReference type="RefSeq" id="WP_148971690.1">
    <property type="nucleotide sequence ID" value="NZ_CP043316.1"/>
</dbReference>
<gene>
    <name evidence="1" type="ORF">FZC34_01430</name>
</gene>
<proteinExistence type="predicted"/>
<keyword evidence="2" id="KW-1185">Reference proteome</keyword>
<organism evidence="1 2">
    <name type="scientific">Candidatus Cytomitobacter primus</name>
    <dbReference type="NCBI Taxonomy" id="2066024"/>
    <lineage>
        <taxon>Bacteria</taxon>
        <taxon>Pseudomonadati</taxon>
        <taxon>Pseudomonadota</taxon>
        <taxon>Alphaproteobacteria</taxon>
        <taxon>Holosporales</taxon>
        <taxon>Holosporaceae</taxon>
        <taxon>Candidatus Cytomitobacter</taxon>
    </lineage>
</organism>
<dbReference type="InterPro" id="IPR036388">
    <property type="entry name" value="WH-like_DNA-bd_sf"/>
</dbReference>
<protein>
    <recommendedName>
        <fullName evidence="3">MarR family transcriptional regulator</fullName>
    </recommendedName>
</protein>
<evidence type="ECO:0000313" key="1">
    <source>
        <dbReference type="EMBL" id="QEK38569.1"/>
    </source>
</evidence>
<dbReference type="Proteomes" id="UP000325004">
    <property type="component" value="Chromosome"/>
</dbReference>
<dbReference type="KEGG" id="cpri:FZC34_01430"/>
<evidence type="ECO:0000313" key="2">
    <source>
        <dbReference type="Proteomes" id="UP000325004"/>
    </source>
</evidence>
<dbReference type="SUPFAM" id="SSF46785">
    <property type="entry name" value="Winged helix' DNA-binding domain"/>
    <property type="match status" value="1"/>
</dbReference>
<accession>A0A5C0UFK5</accession>
<name>A0A5C0UFK5_9PROT</name>
<dbReference type="AlphaFoldDB" id="A0A5C0UFK5"/>
<dbReference type="InterPro" id="IPR036390">
    <property type="entry name" value="WH_DNA-bd_sf"/>
</dbReference>
<dbReference type="OrthoDB" id="9793286at2"/>
<reference evidence="1 2" key="1">
    <citation type="submission" date="2019-08" db="EMBL/GenBank/DDBJ databases">
        <title>Highly reduced genomes of protist endosymbionts show evolutionary convergence.</title>
        <authorList>
            <person name="George E."/>
            <person name="Husnik F."/>
            <person name="Tashyreva D."/>
            <person name="Prokopchuk G."/>
            <person name="Horak A."/>
            <person name="Kwong W.K."/>
            <person name="Lukes J."/>
            <person name="Keeling P.J."/>
        </authorList>
    </citation>
    <scope>NUCLEOTIDE SEQUENCE [LARGE SCALE GENOMIC DNA]</scope>
    <source>
        <strain evidence="1">1604LC</strain>
    </source>
</reference>